<evidence type="ECO:0000259" key="6">
    <source>
        <dbReference type="PROSITE" id="PS51755"/>
    </source>
</evidence>
<dbReference type="InterPro" id="IPR036388">
    <property type="entry name" value="WH-like_DNA-bd_sf"/>
</dbReference>
<organism evidence="7 8">
    <name type="scientific">Microtetraspora glauca</name>
    <dbReference type="NCBI Taxonomy" id="1996"/>
    <lineage>
        <taxon>Bacteria</taxon>
        <taxon>Bacillati</taxon>
        <taxon>Actinomycetota</taxon>
        <taxon>Actinomycetes</taxon>
        <taxon>Streptosporangiales</taxon>
        <taxon>Streptosporangiaceae</taxon>
        <taxon>Microtetraspora</taxon>
    </lineage>
</organism>
<proteinExistence type="predicted"/>
<dbReference type="InterPro" id="IPR001867">
    <property type="entry name" value="OmpR/PhoB-type_DNA-bd"/>
</dbReference>
<evidence type="ECO:0000256" key="1">
    <source>
        <dbReference type="ARBA" id="ARBA00022553"/>
    </source>
</evidence>
<dbReference type="PANTHER" id="PTHR48111">
    <property type="entry name" value="REGULATOR OF RPOS"/>
    <property type="match status" value="1"/>
</dbReference>
<reference evidence="7 8" key="1">
    <citation type="submission" date="2024-06" db="EMBL/GenBank/DDBJ databases">
        <title>The Natural Products Discovery Center: Release of the First 8490 Sequenced Strains for Exploring Actinobacteria Biosynthetic Diversity.</title>
        <authorList>
            <person name="Kalkreuter E."/>
            <person name="Kautsar S.A."/>
            <person name="Yang D."/>
            <person name="Bader C.D."/>
            <person name="Teijaro C.N."/>
            <person name="Fluegel L."/>
            <person name="Davis C.M."/>
            <person name="Simpson J.R."/>
            <person name="Lauterbach L."/>
            <person name="Steele A.D."/>
            <person name="Gui C."/>
            <person name="Meng S."/>
            <person name="Li G."/>
            <person name="Viehrig K."/>
            <person name="Ye F."/>
            <person name="Su P."/>
            <person name="Kiefer A.F."/>
            <person name="Nichols A."/>
            <person name="Cepeda A.J."/>
            <person name="Yan W."/>
            <person name="Fan B."/>
            <person name="Jiang Y."/>
            <person name="Adhikari A."/>
            <person name="Zheng C.-J."/>
            <person name="Schuster L."/>
            <person name="Cowan T.M."/>
            <person name="Smanski M.J."/>
            <person name="Chevrette M.G."/>
            <person name="De Carvalho L.P.S."/>
            <person name="Shen B."/>
        </authorList>
    </citation>
    <scope>NUCLEOTIDE SEQUENCE [LARGE SCALE GENOMIC DNA]</scope>
    <source>
        <strain evidence="7 8">NPDC050100</strain>
    </source>
</reference>
<dbReference type="InterPro" id="IPR016032">
    <property type="entry name" value="Sig_transdc_resp-reg_C-effctor"/>
</dbReference>
<gene>
    <name evidence="7" type="ORF">AB0I59_04480</name>
</gene>
<name>A0ABV3G8C6_MICGL</name>
<dbReference type="PROSITE" id="PS51755">
    <property type="entry name" value="OMPR_PHOB"/>
    <property type="match status" value="1"/>
</dbReference>
<evidence type="ECO:0000313" key="8">
    <source>
        <dbReference type="Proteomes" id="UP001551675"/>
    </source>
</evidence>
<dbReference type="Pfam" id="PF00486">
    <property type="entry name" value="Trans_reg_C"/>
    <property type="match status" value="1"/>
</dbReference>
<protein>
    <submittedName>
        <fullName evidence="7">Winged helix-turn-helix domain-containing protein</fullName>
    </submittedName>
</protein>
<evidence type="ECO:0000313" key="7">
    <source>
        <dbReference type="EMBL" id="MEV0967869.1"/>
    </source>
</evidence>
<dbReference type="PANTHER" id="PTHR48111:SF4">
    <property type="entry name" value="DNA-BINDING DUAL TRANSCRIPTIONAL REGULATOR OMPR"/>
    <property type="match status" value="1"/>
</dbReference>
<feature type="domain" description="OmpR/PhoB-type" evidence="6">
    <location>
        <begin position="98"/>
        <end position="199"/>
    </location>
</feature>
<evidence type="ECO:0000256" key="5">
    <source>
        <dbReference type="PROSITE-ProRule" id="PRU01091"/>
    </source>
</evidence>
<dbReference type="RefSeq" id="WP_358129958.1">
    <property type="nucleotide sequence ID" value="NZ_JBFALK010000002.1"/>
</dbReference>
<dbReference type="InterPro" id="IPR039420">
    <property type="entry name" value="WalR-like"/>
</dbReference>
<keyword evidence="8" id="KW-1185">Reference proteome</keyword>
<sequence>MPQAEIIDLVTRDPVQEPIGQDEGTVLSVVPIPGVEAALIIVGHVVPLARAKDARRVPGVPPSGQPAMASPAVHPSQAGEAIRSAQTAQNARAVQAAQTVRHAGDFRADEFVVDRAARLVRVGGEDIELTYREFELLDYLCAAPGRVYNRRQILAAVWDRYGDESARTVDVHILRIRRKLGRHAGRIVTVRNVGYKYQPARPA</sequence>
<feature type="DNA-binding region" description="OmpR/PhoB-type" evidence="5">
    <location>
        <begin position="98"/>
        <end position="199"/>
    </location>
</feature>
<keyword evidence="1" id="KW-0597">Phosphoprotein</keyword>
<dbReference type="CDD" id="cd00383">
    <property type="entry name" value="trans_reg_C"/>
    <property type="match status" value="1"/>
</dbReference>
<dbReference type="Proteomes" id="UP001551675">
    <property type="component" value="Unassembled WGS sequence"/>
</dbReference>
<keyword evidence="4" id="KW-0804">Transcription</keyword>
<dbReference type="SMART" id="SM00862">
    <property type="entry name" value="Trans_reg_C"/>
    <property type="match status" value="1"/>
</dbReference>
<evidence type="ECO:0000256" key="2">
    <source>
        <dbReference type="ARBA" id="ARBA00023015"/>
    </source>
</evidence>
<evidence type="ECO:0000256" key="3">
    <source>
        <dbReference type="ARBA" id="ARBA00023125"/>
    </source>
</evidence>
<evidence type="ECO:0000256" key="4">
    <source>
        <dbReference type="ARBA" id="ARBA00023163"/>
    </source>
</evidence>
<keyword evidence="3 5" id="KW-0238">DNA-binding</keyword>
<comment type="caution">
    <text evidence="7">The sequence shown here is derived from an EMBL/GenBank/DDBJ whole genome shotgun (WGS) entry which is preliminary data.</text>
</comment>
<dbReference type="SUPFAM" id="SSF46894">
    <property type="entry name" value="C-terminal effector domain of the bipartite response regulators"/>
    <property type="match status" value="1"/>
</dbReference>
<dbReference type="Gene3D" id="1.10.10.10">
    <property type="entry name" value="Winged helix-like DNA-binding domain superfamily/Winged helix DNA-binding domain"/>
    <property type="match status" value="1"/>
</dbReference>
<keyword evidence="2" id="KW-0805">Transcription regulation</keyword>
<accession>A0ABV3G8C6</accession>
<dbReference type="EMBL" id="JBFALK010000002">
    <property type="protein sequence ID" value="MEV0967869.1"/>
    <property type="molecule type" value="Genomic_DNA"/>
</dbReference>